<dbReference type="GeneID" id="65094530"/>
<keyword evidence="2" id="KW-1185">Reference proteome</keyword>
<evidence type="ECO:0000313" key="1">
    <source>
        <dbReference type="EMBL" id="CVL07144.1"/>
    </source>
</evidence>
<dbReference type="AlphaFoldDB" id="A0A1L7U8W3"/>
<organism evidence="1 2">
    <name type="scientific">Fusarium mangiferae</name>
    <name type="common">Mango malformation disease fungus</name>
    <dbReference type="NCBI Taxonomy" id="192010"/>
    <lineage>
        <taxon>Eukaryota</taxon>
        <taxon>Fungi</taxon>
        <taxon>Dikarya</taxon>
        <taxon>Ascomycota</taxon>
        <taxon>Pezizomycotina</taxon>
        <taxon>Sordariomycetes</taxon>
        <taxon>Hypocreomycetidae</taxon>
        <taxon>Hypocreales</taxon>
        <taxon>Nectriaceae</taxon>
        <taxon>Fusarium</taxon>
        <taxon>Fusarium fujikuroi species complex</taxon>
    </lineage>
</organism>
<evidence type="ECO:0000313" key="2">
    <source>
        <dbReference type="Proteomes" id="UP000184255"/>
    </source>
</evidence>
<protein>
    <submittedName>
        <fullName evidence="1">Uncharacterized protein</fullName>
    </submittedName>
</protein>
<accession>A0A1L7U8W3</accession>
<gene>
    <name evidence="1" type="ORF">FMAN_15288</name>
</gene>
<comment type="caution">
    <text evidence="1">The sequence shown here is derived from an EMBL/GenBank/DDBJ whole genome shotgun (WGS) entry which is preliminary data.</text>
</comment>
<dbReference type="Proteomes" id="UP000184255">
    <property type="component" value="Unassembled WGS sequence"/>
</dbReference>
<dbReference type="RefSeq" id="XP_041690312.1">
    <property type="nucleotide sequence ID" value="XM_041824875.1"/>
</dbReference>
<dbReference type="EMBL" id="FCQH01000019">
    <property type="protein sequence ID" value="CVL07144.1"/>
    <property type="molecule type" value="Genomic_DNA"/>
</dbReference>
<sequence length="96" mass="10670">MDNDYHYDNPWAGQQPDDTEHVINYLNSDHGIMFPTNEFTESPEDYSAGIHNPALPPAEVDGFALPPAIDEHDLDAGELHLNDLYPQAHTPLAEAC</sequence>
<reference evidence="2" key="1">
    <citation type="journal article" date="2016" name="Genome Biol. Evol.">
        <title>Comparative 'omics' of the Fusarium fujikuroi species complex highlights differences in genetic potential and metabolite synthesis.</title>
        <authorList>
            <person name="Niehaus E.-M."/>
            <person name="Muensterkoetter M."/>
            <person name="Proctor R.H."/>
            <person name="Brown D.W."/>
            <person name="Sharon A."/>
            <person name="Idan Y."/>
            <person name="Oren-Young L."/>
            <person name="Sieber C.M."/>
            <person name="Novak O."/>
            <person name="Pencik A."/>
            <person name="Tarkowska D."/>
            <person name="Hromadova K."/>
            <person name="Freeman S."/>
            <person name="Maymon M."/>
            <person name="Elazar M."/>
            <person name="Youssef S.A."/>
            <person name="El-Shabrawy E.S.M."/>
            <person name="Shalaby A.B.A."/>
            <person name="Houterman P."/>
            <person name="Brock N.L."/>
            <person name="Burkhardt I."/>
            <person name="Tsavkelova E.A."/>
            <person name="Dickschat J.S."/>
            <person name="Galuszka P."/>
            <person name="Gueldener U."/>
            <person name="Tudzynski B."/>
        </authorList>
    </citation>
    <scope>NUCLEOTIDE SEQUENCE [LARGE SCALE GENOMIC DNA]</scope>
    <source>
        <strain evidence="2">MRC7560</strain>
    </source>
</reference>
<name>A0A1L7U8W3_FUSMA</name>
<proteinExistence type="predicted"/>
<dbReference type="VEuPathDB" id="FungiDB:FMAN_15288"/>